<keyword evidence="5" id="KW-1185">Reference proteome</keyword>
<dbReference type="PROSITE" id="PS00893">
    <property type="entry name" value="NUDIX_BOX"/>
    <property type="match status" value="1"/>
</dbReference>
<dbReference type="Gene3D" id="3.90.79.10">
    <property type="entry name" value="Nucleoside Triphosphate Pyrophosphohydrolase"/>
    <property type="match status" value="1"/>
</dbReference>
<dbReference type="PRINTS" id="PR00502">
    <property type="entry name" value="NUDIXFAMILY"/>
</dbReference>
<evidence type="ECO:0000256" key="1">
    <source>
        <dbReference type="ARBA" id="ARBA00022801"/>
    </source>
</evidence>
<accession>A0A6I4VTV6</accession>
<dbReference type="GO" id="GO:0006167">
    <property type="term" value="P:AMP biosynthetic process"/>
    <property type="evidence" value="ECO:0007669"/>
    <property type="project" value="TreeGrafter"/>
</dbReference>
<dbReference type="InterPro" id="IPR020476">
    <property type="entry name" value="Nudix_hydrolase"/>
</dbReference>
<dbReference type="RefSeq" id="WP_160800963.1">
    <property type="nucleotide sequence ID" value="NZ_WUUL01000004.1"/>
</dbReference>
<dbReference type="InterPro" id="IPR020084">
    <property type="entry name" value="NUDIX_hydrolase_CS"/>
</dbReference>
<dbReference type="Pfam" id="PF00293">
    <property type="entry name" value="NUDIX"/>
    <property type="match status" value="1"/>
</dbReference>
<dbReference type="InterPro" id="IPR000086">
    <property type="entry name" value="NUDIX_hydrolase_dom"/>
</dbReference>
<dbReference type="GO" id="GO:0004081">
    <property type="term" value="F:bis(5'-nucleosyl)-tetraphosphatase (asymmetrical) activity"/>
    <property type="evidence" value="ECO:0007669"/>
    <property type="project" value="TreeGrafter"/>
</dbReference>
<dbReference type="CDD" id="cd03673">
    <property type="entry name" value="NUDIX_Ap6A_hydrolase"/>
    <property type="match status" value="1"/>
</dbReference>
<proteinExistence type="inferred from homology"/>
<organism evidence="4 5">
    <name type="scientific">Shimazuella alba</name>
    <dbReference type="NCBI Taxonomy" id="2690964"/>
    <lineage>
        <taxon>Bacteria</taxon>
        <taxon>Bacillati</taxon>
        <taxon>Bacillota</taxon>
        <taxon>Bacilli</taxon>
        <taxon>Bacillales</taxon>
        <taxon>Thermoactinomycetaceae</taxon>
        <taxon>Shimazuella</taxon>
    </lineage>
</organism>
<dbReference type="PANTHER" id="PTHR21340">
    <property type="entry name" value="DIADENOSINE 5,5-P1,P4-TETRAPHOSPHATE PYROPHOSPHOHYDROLASE MUTT"/>
    <property type="match status" value="1"/>
</dbReference>
<evidence type="ECO:0000313" key="5">
    <source>
        <dbReference type="Proteomes" id="UP000430692"/>
    </source>
</evidence>
<dbReference type="Proteomes" id="UP000430692">
    <property type="component" value="Unassembled WGS sequence"/>
</dbReference>
<name>A0A6I4VTV6_9BACL</name>
<keyword evidence="1 2" id="KW-0378">Hydrolase</keyword>
<dbReference type="PANTHER" id="PTHR21340:SF0">
    <property type="entry name" value="BIS(5'-NUCLEOSYL)-TETRAPHOSPHATASE [ASYMMETRICAL]"/>
    <property type="match status" value="1"/>
</dbReference>
<dbReference type="InterPro" id="IPR051325">
    <property type="entry name" value="Nudix_hydrolase_domain"/>
</dbReference>
<feature type="domain" description="Nudix hydrolase" evidence="3">
    <location>
        <begin position="2"/>
        <end position="134"/>
    </location>
</feature>
<dbReference type="PROSITE" id="PS51462">
    <property type="entry name" value="NUDIX"/>
    <property type="match status" value="1"/>
</dbReference>
<dbReference type="GO" id="GO:0006754">
    <property type="term" value="P:ATP biosynthetic process"/>
    <property type="evidence" value="ECO:0007669"/>
    <property type="project" value="TreeGrafter"/>
</dbReference>
<evidence type="ECO:0000256" key="2">
    <source>
        <dbReference type="RuleBase" id="RU003476"/>
    </source>
</evidence>
<reference evidence="4 5" key="1">
    <citation type="submission" date="2019-12" db="EMBL/GenBank/DDBJ databases">
        <title>Whole-genome analyses of novel actinobacteria.</title>
        <authorList>
            <person name="Sahin N."/>
            <person name="Saygin H."/>
        </authorList>
    </citation>
    <scope>NUCLEOTIDE SEQUENCE [LARGE SCALE GENOMIC DNA]</scope>
    <source>
        <strain evidence="4 5">KC615</strain>
    </source>
</reference>
<dbReference type="EMBL" id="WUUL01000004">
    <property type="protein sequence ID" value="MXQ53605.1"/>
    <property type="molecule type" value="Genomic_DNA"/>
</dbReference>
<gene>
    <name evidence="4" type="ORF">GSM42_07655</name>
</gene>
<dbReference type="SUPFAM" id="SSF55811">
    <property type="entry name" value="Nudix"/>
    <property type="match status" value="1"/>
</dbReference>
<protein>
    <submittedName>
        <fullName evidence="4">NUDIX domain-containing protein</fullName>
    </submittedName>
</protein>
<comment type="similarity">
    <text evidence="2">Belongs to the Nudix hydrolase family.</text>
</comment>
<evidence type="ECO:0000259" key="3">
    <source>
        <dbReference type="PROSITE" id="PS51462"/>
    </source>
</evidence>
<sequence length="143" mass="16103">MRKERSAGGVVFRKGAEGIQILLIQDRFGKITLPKGHQEAGETIEQTAIREVEEETGVVGEIVTKIDTISYVFTHPEHGKIEKEVTYYVLQTNTSTIIPQLEEINEVAWYSIDKAKELHAEKGYGNNKSILEAAIQYINKELT</sequence>
<evidence type="ECO:0000313" key="4">
    <source>
        <dbReference type="EMBL" id="MXQ53605.1"/>
    </source>
</evidence>
<dbReference type="InterPro" id="IPR015797">
    <property type="entry name" value="NUDIX_hydrolase-like_dom_sf"/>
</dbReference>
<comment type="caution">
    <text evidence="4">The sequence shown here is derived from an EMBL/GenBank/DDBJ whole genome shotgun (WGS) entry which is preliminary data.</text>
</comment>
<dbReference type="AlphaFoldDB" id="A0A6I4VTV6"/>